<evidence type="ECO:0000313" key="2">
    <source>
        <dbReference type="EMBL" id="MFC4539512.1"/>
    </source>
</evidence>
<sequence length="679" mass="73840">MRRLGKLAGGTLAVLVSLVALLIVVLAFFDWNLLKPTLNERVSDALERPFAIHGDLDVTWSREPDGDDWRAWLPWPHIHAEDIELGNPDFIEAPPLVRIARLETRVSPLALLSRCLHLPEISVRDARGHLVRLEEGRNNWTFATSGGDDSQASQEGSGWRLDIGRLDFKEATATYRDAEHDADIAFSVSPLGETVPYAQVAGGDAALDDRAVDDFQFAWQAEGRYRQEPFEGEGRLGGMLALVGDGLPFPVEADVRSGDTRVALAGTLIDPLAGGDIDLNLRFEGPSLDALQRLTGVTLPATPAYATEGHLTASPMAKTPTYRYDGFTGTIGDSDIRGDLHYTLASPRPRLEGELVSQRLRFADLAPLIGADANADKAARGEETQQPSDKVLPVETFDTQRWQAMDADVRFTAERIEHDADLPLNDLYAHVHMDAGELLLDPLRFGVAEGNLNTTVRLDGAQDPMPGRIDMHVRELQLKRLLPQLEGMQESLGELNGDLSMESHGNSVAELLGNADGNVYLLVREGVISRNLMELVGLNVGNYLIGELFGDEQVAIQCAAADFNIEDGKAESRLFMVDTENALIKVDGMADFDTERLDFTIEPESKNMRVFTLRSPLYVRGTFSNPEPGVEVASLVARGAAALTLGTVASPAAALLALVSPTAADNSACGGWLGELQRE</sequence>
<dbReference type="Pfam" id="PF05170">
    <property type="entry name" value="AsmA"/>
    <property type="match status" value="1"/>
</dbReference>
<evidence type="ECO:0000313" key="3">
    <source>
        <dbReference type="Proteomes" id="UP001596030"/>
    </source>
</evidence>
<dbReference type="InterPro" id="IPR007844">
    <property type="entry name" value="AsmA"/>
</dbReference>
<name>A0ABV9D396_9GAMM</name>
<dbReference type="InterPro" id="IPR052894">
    <property type="entry name" value="AsmA-related"/>
</dbReference>
<keyword evidence="3" id="KW-1185">Reference proteome</keyword>
<protein>
    <submittedName>
        <fullName evidence="2">AsmA family protein</fullName>
    </submittedName>
</protein>
<dbReference type="PANTHER" id="PTHR30441">
    <property type="entry name" value="DUF748 DOMAIN-CONTAINING PROTEIN"/>
    <property type="match status" value="1"/>
</dbReference>
<dbReference type="EMBL" id="JBHSEU010000020">
    <property type="protein sequence ID" value="MFC4539512.1"/>
    <property type="molecule type" value="Genomic_DNA"/>
</dbReference>
<accession>A0ABV9D396</accession>
<comment type="caution">
    <text evidence="2">The sequence shown here is derived from an EMBL/GenBank/DDBJ whole genome shotgun (WGS) entry which is preliminary data.</text>
</comment>
<dbReference type="PANTHER" id="PTHR30441:SF9">
    <property type="entry name" value="ASMA FAMILY PROTEIN YHJG"/>
    <property type="match status" value="1"/>
</dbReference>
<evidence type="ECO:0000259" key="1">
    <source>
        <dbReference type="Pfam" id="PF05170"/>
    </source>
</evidence>
<reference evidence="3" key="1">
    <citation type="journal article" date="2019" name="Int. J. Syst. Evol. Microbiol.">
        <title>The Global Catalogue of Microorganisms (GCM) 10K type strain sequencing project: providing services to taxonomists for standard genome sequencing and annotation.</title>
        <authorList>
            <consortium name="The Broad Institute Genomics Platform"/>
            <consortium name="The Broad Institute Genome Sequencing Center for Infectious Disease"/>
            <person name="Wu L."/>
            <person name="Ma J."/>
        </authorList>
    </citation>
    <scope>NUCLEOTIDE SEQUENCE [LARGE SCALE GENOMIC DNA]</scope>
    <source>
        <strain evidence="3">CGMCC 1.12121</strain>
    </source>
</reference>
<dbReference type="RefSeq" id="WP_246970462.1">
    <property type="nucleotide sequence ID" value="NZ_JAKGAN010000003.1"/>
</dbReference>
<proteinExistence type="predicted"/>
<dbReference type="Proteomes" id="UP001596030">
    <property type="component" value="Unassembled WGS sequence"/>
</dbReference>
<organism evidence="2 3">
    <name type="scientific">Chromohalobacter sarecensis</name>
    <dbReference type="NCBI Taxonomy" id="245294"/>
    <lineage>
        <taxon>Bacteria</taxon>
        <taxon>Pseudomonadati</taxon>
        <taxon>Pseudomonadota</taxon>
        <taxon>Gammaproteobacteria</taxon>
        <taxon>Oceanospirillales</taxon>
        <taxon>Halomonadaceae</taxon>
        <taxon>Chromohalobacter</taxon>
    </lineage>
</organism>
<gene>
    <name evidence="2" type="ORF">ACFO0U_12080</name>
</gene>
<feature type="domain" description="AsmA" evidence="1">
    <location>
        <begin position="1"/>
        <end position="573"/>
    </location>
</feature>